<evidence type="ECO:0000313" key="3">
    <source>
        <dbReference type="Proteomes" id="UP000694892"/>
    </source>
</evidence>
<proteinExistence type="predicted"/>
<evidence type="ECO:0000313" key="2">
    <source>
        <dbReference type="EMBL" id="OCT63496.1"/>
    </source>
</evidence>
<gene>
    <name evidence="2" type="ORF">XELAEV_18044595mg</name>
</gene>
<keyword evidence="1" id="KW-0732">Signal</keyword>
<dbReference type="AlphaFoldDB" id="A0A974H3U9"/>
<dbReference type="Proteomes" id="UP000694892">
    <property type="component" value="Chromosome 9_10L"/>
</dbReference>
<evidence type="ECO:0008006" key="4">
    <source>
        <dbReference type="Google" id="ProtNLM"/>
    </source>
</evidence>
<dbReference type="EMBL" id="CM004482">
    <property type="protein sequence ID" value="OCT63496.1"/>
    <property type="molecule type" value="Genomic_DNA"/>
</dbReference>
<accession>A0A974H3U9</accession>
<protein>
    <recommendedName>
        <fullName evidence="4">Secreted protein</fullName>
    </recommendedName>
</protein>
<reference evidence="3" key="1">
    <citation type="journal article" date="2016" name="Nature">
        <title>Genome evolution in the allotetraploid frog Xenopus laevis.</title>
        <authorList>
            <person name="Session A.M."/>
            <person name="Uno Y."/>
            <person name="Kwon T."/>
            <person name="Chapman J.A."/>
            <person name="Toyoda A."/>
            <person name="Takahashi S."/>
            <person name="Fukui A."/>
            <person name="Hikosaka A."/>
            <person name="Suzuki A."/>
            <person name="Kondo M."/>
            <person name="van Heeringen S.J."/>
            <person name="Quigley I."/>
            <person name="Heinz S."/>
            <person name="Ogino H."/>
            <person name="Ochi H."/>
            <person name="Hellsten U."/>
            <person name="Lyons J.B."/>
            <person name="Simakov O."/>
            <person name="Putnam N."/>
            <person name="Stites J."/>
            <person name="Kuroki Y."/>
            <person name="Tanaka T."/>
            <person name="Michiue T."/>
            <person name="Watanabe M."/>
            <person name="Bogdanovic O."/>
            <person name="Lister R."/>
            <person name="Georgiou G."/>
            <person name="Paranjpe S.S."/>
            <person name="van Kruijsbergen I."/>
            <person name="Shu S."/>
            <person name="Carlson J."/>
            <person name="Kinoshita T."/>
            <person name="Ohta Y."/>
            <person name="Mawaribuchi S."/>
            <person name="Jenkins J."/>
            <person name="Grimwood J."/>
            <person name="Schmutz J."/>
            <person name="Mitros T."/>
            <person name="Mozaffari S.V."/>
            <person name="Suzuki Y."/>
            <person name="Haramoto Y."/>
            <person name="Yamamoto T.S."/>
            <person name="Takagi C."/>
            <person name="Heald R."/>
            <person name="Miller K."/>
            <person name="Haudenschild C."/>
            <person name="Kitzman J."/>
            <person name="Nakayama T."/>
            <person name="Izutsu Y."/>
            <person name="Robert J."/>
            <person name="Fortriede J."/>
            <person name="Burns K."/>
            <person name="Lotay V."/>
            <person name="Karimi K."/>
            <person name="Yasuoka Y."/>
            <person name="Dichmann D.S."/>
            <person name="Flajnik M.F."/>
            <person name="Houston D.W."/>
            <person name="Shendure J."/>
            <person name="DuPasquier L."/>
            <person name="Vize P.D."/>
            <person name="Zorn A.M."/>
            <person name="Ito M."/>
            <person name="Marcotte E.M."/>
            <person name="Wallingford J.B."/>
            <person name="Ito Y."/>
            <person name="Asashima M."/>
            <person name="Ueno N."/>
            <person name="Matsuda Y."/>
            <person name="Veenstra G.J."/>
            <person name="Fujiyama A."/>
            <person name="Harland R.M."/>
            <person name="Taira M."/>
            <person name="Rokhsar D.S."/>
        </authorList>
    </citation>
    <scope>NUCLEOTIDE SEQUENCE [LARGE SCALE GENOMIC DNA]</scope>
    <source>
        <strain evidence="3">J</strain>
    </source>
</reference>
<organism evidence="2 3">
    <name type="scientific">Xenopus laevis</name>
    <name type="common">African clawed frog</name>
    <dbReference type="NCBI Taxonomy" id="8355"/>
    <lineage>
        <taxon>Eukaryota</taxon>
        <taxon>Metazoa</taxon>
        <taxon>Chordata</taxon>
        <taxon>Craniata</taxon>
        <taxon>Vertebrata</taxon>
        <taxon>Euteleostomi</taxon>
        <taxon>Amphibia</taxon>
        <taxon>Batrachia</taxon>
        <taxon>Anura</taxon>
        <taxon>Pipoidea</taxon>
        <taxon>Pipidae</taxon>
        <taxon>Xenopodinae</taxon>
        <taxon>Xenopus</taxon>
        <taxon>Xenopus</taxon>
    </lineage>
</organism>
<feature type="signal peptide" evidence="1">
    <location>
        <begin position="1"/>
        <end position="20"/>
    </location>
</feature>
<sequence length="85" mass="9633">MLPCCCLLALLLYLLKPKSQYVLCVAHHEGPWAVNPGHHNSYRQRANLFDSGENERGVFVLKLWEAVAGFIAMTVKVEFGEIYLI</sequence>
<name>A0A974H3U9_XENLA</name>
<evidence type="ECO:0000256" key="1">
    <source>
        <dbReference type="SAM" id="SignalP"/>
    </source>
</evidence>
<feature type="chain" id="PRO_5037686187" description="Secreted protein" evidence="1">
    <location>
        <begin position="21"/>
        <end position="85"/>
    </location>
</feature>